<evidence type="ECO:0000256" key="4">
    <source>
        <dbReference type="SAM" id="MobiDB-lite"/>
    </source>
</evidence>
<comment type="subcellular location">
    <subcellularLocation>
        <location evidence="1">Secreted</location>
    </subcellularLocation>
</comment>
<dbReference type="EMBL" id="ANOG01000673">
    <property type="protein sequence ID" value="EMI18403.1"/>
    <property type="molecule type" value="Genomic_DNA"/>
</dbReference>
<feature type="compositionally biased region" description="Low complexity" evidence="4">
    <location>
        <begin position="406"/>
        <end position="416"/>
    </location>
</feature>
<dbReference type="GO" id="GO:0030246">
    <property type="term" value="F:carbohydrate binding"/>
    <property type="evidence" value="ECO:0007669"/>
    <property type="project" value="InterPro"/>
</dbReference>
<dbReference type="Proteomes" id="UP000011991">
    <property type="component" value="Unassembled WGS sequence"/>
</dbReference>
<evidence type="ECO:0000313" key="8">
    <source>
        <dbReference type="Proteomes" id="UP000011991"/>
    </source>
</evidence>
<dbReference type="AlphaFoldDB" id="M5RG84"/>
<dbReference type="Gene3D" id="2.60.40.680">
    <property type="match status" value="1"/>
</dbReference>
<keyword evidence="3" id="KW-0732">Signal</keyword>
<dbReference type="Pfam" id="PF17210">
    <property type="entry name" value="SdrD_B"/>
    <property type="match status" value="1"/>
</dbReference>
<dbReference type="SUPFAM" id="SSF117074">
    <property type="entry name" value="Hypothetical protein PA1324"/>
    <property type="match status" value="1"/>
</dbReference>
<name>M5RG84_9BACT</name>
<evidence type="ECO:0000313" key="7">
    <source>
        <dbReference type="EMBL" id="EMI18403.1"/>
    </source>
</evidence>
<feature type="domain" description="SD-repeat containing protein B" evidence="6">
    <location>
        <begin position="220"/>
        <end position="287"/>
    </location>
</feature>
<keyword evidence="2" id="KW-0964">Secreted</keyword>
<accession>M5RG84</accession>
<dbReference type="InterPro" id="IPR033764">
    <property type="entry name" value="Sdr_B"/>
</dbReference>
<organism evidence="7 8">
    <name type="scientific">Rhodopirellula maiorica SM1</name>
    <dbReference type="NCBI Taxonomy" id="1265738"/>
    <lineage>
        <taxon>Bacteria</taxon>
        <taxon>Pseudomonadati</taxon>
        <taxon>Planctomycetota</taxon>
        <taxon>Planctomycetia</taxon>
        <taxon>Pirellulales</taxon>
        <taxon>Pirellulaceae</taxon>
        <taxon>Novipirellula</taxon>
    </lineage>
</organism>
<dbReference type="InterPro" id="IPR013783">
    <property type="entry name" value="Ig-like_fold"/>
</dbReference>
<dbReference type="GO" id="GO:0005576">
    <property type="term" value="C:extracellular region"/>
    <property type="evidence" value="ECO:0007669"/>
    <property type="project" value="UniProtKB-SubCell"/>
</dbReference>
<feature type="domain" description="Cohesin" evidence="5">
    <location>
        <begin position="77"/>
        <end position="189"/>
    </location>
</feature>
<dbReference type="InterPro" id="IPR008965">
    <property type="entry name" value="CBM2/CBM3_carb-bd_dom_sf"/>
</dbReference>
<dbReference type="Pfam" id="PF00963">
    <property type="entry name" value="Cohesin"/>
    <property type="match status" value="1"/>
</dbReference>
<reference evidence="7 8" key="1">
    <citation type="journal article" date="2013" name="Mar. Genomics">
        <title>Expression of sulfatases in Rhodopirellula baltica and the diversity of sulfatases in the genus Rhodopirellula.</title>
        <authorList>
            <person name="Wegner C.E."/>
            <person name="Richter-Heitmann T."/>
            <person name="Klindworth A."/>
            <person name="Klockow C."/>
            <person name="Richter M."/>
            <person name="Achstetter T."/>
            <person name="Glockner F.O."/>
            <person name="Harder J."/>
        </authorList>
    </citation>
    <scope>NUCLEOTIDE SEQUENCE [LARGE SCALE GENOMIC DNA]</scope>
    <source>
        <strain evidence="7 8">SM1</strain>
    </source>
</reference>
<evidence type="ECO:0000259" key="5">
    <source>
        <dbReference type="Pfam" id="PF00963"/>
    </source>
</evidence>
<dbReference type="SUPFAM" id="SSF49384">
    <property type="entry name" value="Carbohydrate-binding domain"/>
    <property type="match status" value="1"/>
</dbReference>
<dbReference type="InterPro" id="IPR002102">
    <property type="entry name" value="Cohesin_dom"/>
</dbReference>
<evidence type="ECO:0000259" key="6">
    <source>
        <dbReference type="Pfam" id="PF17210"/>
    </source>
</evidence>
<feature type="region of interest" description="Disordered" evidence="4">
    <location>
        <begin position="389"/>
        <end position="421"/>
    </location>
</feature>
<evidence type="ECO:0000256" key="1">
    <source>
        <dbReference type="ARBA" id="ARBA00004613"/>
    </source>
</evidence>
<dbReference type="PATRIC" id="fig|1265738.3.peg.4694"/>
<evidence type="ECO:0000256" key="3">
    <source>
        <dbReference type="ARBA" id="ARBA00022729"/>
    </source>
</evidence>
<proteinExistence type="predicted"/>
<evidence type="ECO:0000256" key="2">
    <source>
        <dbReference type="ARBA" id="ARBA00022525"/>
    </source>
</evidence>
<protein>
    <submittedName>
        <fullName evidence="7">Fibrinogen-binding protein</fullName>
    </submittedName>
</protein>
<sequence>MGWVVTLKAIENMLLSAKVDATYLFDAGNMTLGNQNCETSSGFASLTNMKRKKSRRLGLESLELRRLLAAVDIPDDLTGDVSAQVAVPVNVDNAADIRGVEIRLSYDTDLLDLTSDAITAGSVFNGAQDTQVTANVDDAAGTVVIFVSASTGLSATSGSLVQMSFTIADNAVAGNTTVFDLSEVVLNEGQITVDPAPVAGADSTDGLLTFTAGAGGDQRIAGFVYADTNTNNVPDGVEGIPGVVITLTNVSTGATVQATTDATGQYEFTDLAFGDYTLTEVQPIAYSEGGVNELSVTLVSGQTTADQNFRETGLLPQFIYNRLSVTSTLPAGSTAWTDVIRQINDDATAGSVAPVAASSSIAVAATTSASTAAETLAVSTPPTIDAAASVSRSPEAESFEAETSTDAETSTALSSTDGTMLPISELDDRKEDAVDEAYESVDQVFATNTLW</sequence>
<comment type="caution">
    <text evidence="7">The sequence shown here is derived from an EMBL/GenBank/DDBJ whole genome shotgun (WGS) entry which is preliminary data.</text>
</comment>
<gene>
    <name evidence="7" type="ORF">RMSM_04674</name>
</gene>
<keyword evidence="8" id="KW-1185">Reference proteome</keyword>
<dbReference type="GO" id="GO:0000272">
    <property type="term" value="P:polysaccharide catabolic process"/>
    <property type="evidence" value="ECO:0007669"/>
    <property type="project" value="InterPro"/>
</dbReference>
<dbReference type="Gene3D" id="2.60.40.10">
    <property type="entry name" value="Immunoglobulins"/>
    <property type="match status" value="1"/>
</dbReference>